<name>A0A4R6TY61_9GAMM</name>
<evidence type="ECO:0000256" key="1">
    <source>
        <dbReference type="SAM" id="Phobius"/>
    </source>
</evidence>
<dbReference type="OrthoDB" id="6210861at2"/>
<keyword evidence="1" id="KW-0812">Transmembrane</keyword>
<dbReference type="EMBL" id="SNYK01000005">
    <property type="protein sequence ID" value="TDQ38256.1"/>
    <property type="molecule type" value="Genomic_DNA"/>
</dbReference>
<sequence>MHNTASAAPDLEQLSPLQRLWLCEGIRLHEQHHPLLEDSEACRLARQQGQSLQQRIELRNLTLARQQGLTGALQNWLSAARWLGLALTALALLTGYGLASTALSRQADTINVVWALFGLLGLHLVTLLFWLAGMLFRPGQPSWFMQLPLDLTGHISRSPHAARLTSALLSLLGRRHLLPAALSRLAHGWWLLVLLTALLASLMLLGTHRYAFVWETTIAQPDSFVSLVQALGWPGQWLGFALPDAELIRASGEQLLSDELSRRTWASWLIGVLVVYGLLPRLLLAVFFQWRWQRGKRRLQLDENSADWAYLHARLQPAVQSGQIIDPAPQQIPQPEPATASGTHSHALLAGLELEDPLQWPLALPASLQQLGNLDGYAAQQALLEQLAARPGQALVLACDSRRSPDRGSLHFISELTRSCNLQVWLLHAEQDPQRLSGWQQALTQLQVAHSTSAPWLTTGSSPHA</sequence>
<organism evidence="2 3">
    <name type="scientific">Thiopseudomonas denitrificans</name>
    <dbReference type="NCBI Taxonomy" id="1501432"/>
    <lineage>
        <taxon>Bacteria</taxon>
        <taxon>Pseudomonadati</taxon>
        <taxon>Pseudomonadota</taxon>
        <taxon>Gammaproteobacteria</taxon>
        <taxon>Pseudomonadales</taxon>
        <taxon>Pseudomonadaceae</taxon>
        <taxon>Thiopseudomonas</taxon>
    </lineage>
</organism>
<feature type="transmembrane region" description="Helical" evidence="1">
    <location>
        <begin position="79"/>
        <end position="99"/>
    </location>
</feature>
<evidence type="ECO:0000313" key="2">
    <source>
        <dbReference type="EMBL" id="TDQ38256.1"/>
    </source>
</evidence>
<protein>
    <submittedName>
        <fullName evidence="2">Uncharacterized protein DUF2868</fullName>
    </submittedName>
</protein>
<reference evidence="2 3" key="1">
    <citation type="submission" date="2019-03" db="EMBL/GenBank/DDBJ databases">
        <title>Genomic Encyclopedia of Type Strains, Phase IV (KMG-IV): sequencing the most valuable type-strain genomes for metagenomic binning, comparative biology and taxonomic classification.</title>
        <authorList>
            <person name="Goeker M."/>
        </authorList>
    </citation>
    <scope>NUCLEOTIDE SEQUENCE [LARGE SCALE GENOMIC DNA]</scope>
    <source>
        <strain evidence="2 3">DSM 28679</strain>
    </source>
</reference>
<feature type="transmembrane region" description="Helical" evidence="1">
    <location>
        <begin position="265"/>
        <end position="288"/>
    </location>
</feature>
<comment type="caution">
    <text evidence="2">The sequence shown here is derived from an EMBL/GenBank/DDBJ whole genome shotgun (WGS) entry which is preliminary data.</text>
</comment>
<keyword evidence="1" id="KW-1133">Transmembrane helix</keyword>
<dbReference type="Pfam" id="PF11067">
    <property type="entry name" value="DUF2868"/>
    <property type="match status" value="1"/>
</dbReference>
<proteinExistence type="predicted"/>
<feature type="transmembrane region" description="Helical" evidence="1">
    <location>
        <begin position="185"/>
        <end position="205"/>
    </location>
</feature>
<evidence type="ECO:0000313" key="3">
    <source>
        <dbReference type="Proteomes" id="UP000294575"/>
    </source>
</evidence>
<keyword evidence="1" id="KW-0472">Membrane</keyword>
<accession>A0A4R6TY61</accession>
<dbReference type="Proteomes" id="UP000294575">
    <property type="component" value="Unassembled WGS sequence"/>
</dbReference>
<gene>
    <name evidence="2" type="ORF">DFQ45_105167</name>
</gene>
<dbReference type="AlphaFoldDB" id="A0A4R6TY61"/>
<dbReference type="RefSeq" id="WP_101497258.1">
    <property type="nucleotide sequence ID" value="NZ_LNJZ01000008.1"/>
</dbReference>
<feature type="transmembrane region" description="Helical" evidence="1">
    <location>
        <begin position="111"/>
        <end position="135"/>
    </location>
</feature>
<keyword evidence="3" id="KW-1185">Reference proteome</keyword>
<dbReference type="InterPro" id="IPR021296">
    <property type="entry name" value="DUF2868"/>
</dbReference>